<dbReference type="STRING" id="797209.GCA_000376445_01867"/>
<feature type="compositionally biased region" description="Basic and acidic residues" evidence="1">
    <location>
        <begin position="147"/>
        <end position="211"/>
    </location>
</feature>
<dbReference type="AlphaFoldDB" id="E7QN28"/>
<gene>
    <name evidence="2" type="ORF">ZOD2009_01730</name>
</gene>
<protein>
    <submittedName>
        <fullName evidence="2">Uncharacterized protein</fullName>
    </submittedName>
</protein>
<dbReference type="Proteomes" id="UP000003751">
    <property type="component" value="Unassembled WGS sequence"/>
</dbReference>
<evidence type="ECO:0000256" key="1">
    <source>
        <dbReference type="SAM" id="MobiDB-lite"/>
    </source>
</evidence>
<sequence>MLLSVAAPAFATTGTDGLTVGVSQNESVVVTVTTNGTAAENASVSVEALNNSTYAGAGSYTTDESGTIALPTPANNTTIHVVATKGNLTDSTTVALVAPANEDVESDDSFGHGVSSFVHKLLSGEDVKHPGRVISTWVTSHNPGAQKKADHAKSSHDADDHPGNGHGAEHEQGHGADGDHPGNGHDDHPGNGRDNGHKQGHDKGKKGHDDRGDDSDDE</sequence>
<comment type="caution">
    <text evidence="2">The sequence shown here is derived from an EMBL/GenBank/DDBJ whole genome shotgun (WGS) entry which is preliminary data.</text>
</comment>
<dbReference type="eggNOG" id="arCOG06339">
    <property type="taxonomic scope" value="Archaea"/>
</dbReference>
<feature type="region of interest" description="Disordered" evidence="1">
    <location>
        <begin position="137"/>
        <end position="218"/>
    </location>
</feature>
<accession>E7QN28</accession>
<evidence type="ECO:0000313" key="2">
    <source>
        <dbReference type="EMBL" id="EFW93823.1"/>
    </source>
</evidence>
<name>E7QN28_HALPU</name>
<dbReference type="Gene3D" id="2.60.40.1120">
    <property type="entry name" value="Carboxypeptidase-like, regulatory domain"/>
    <property type="match status" value="1"/>
</dbReference>
<reference evidence="2 3" key="1">
    <citation type="journal article" date="2014" name="ISME J.">
        <title>Trehalose/2-sulfotrehalose biosynthesis and glycine-betaine uptake are widely spread mechanisms for osmoadaptation in the Halobacteriales.</title>
        <authorList>
            <person name="Youssef N.H."/>
            <person name="Savage-Ashlock K.N."/>
            <person name="McCully A.L."/>
            <person name="Luedtke B."/>
            <person name="Shaw E.I."/>
            <person name="Hoff W.D."/>
            <person name="Elshahed M.S."/>
        </authorList>
    </citation>
    <scope>NUCLEOTIDE SEQUENCE [LARGE SCALE GENOMIC DNA]</scope>
    <source>
        <strain evidence="2 3">DX253</strain>
    </source>
</reference>
<organism evidence="2 3">
    <name type="scientific">Haladaptatus paucihalophilus DX253</name>
    <dbReference type="NCBI Taxonomy" id="797209"/>
    <lineage>
        <taxon>Archaea</taxon>
        <taxon>Methanobacteriati</taxon>
        <taxon>Methanobacteriota</taxon>
        <taxon>Stenosarchaea group</taxon>
        <taxon>Halobacteria</taxon>
        <taxon>Halobacteriales</taxon>
        <taxon>Haladaptataceae</taxon>
        <taxon>Haladaptatus</taxon>
    </lineage>
</organism>
<evidence type="ECO:0000313" key="3">
    <source>
        <dbReference type="Proteomes" id="UP000003751"/>
    </source>
</evidence>
<proteinExistence type="predicted"/>
<dbReference type="PATRIC" id="fig|797209.4.peg.333"/>
<dbReference type="EMBL" id="AEMG01000002">
    <property type="protein sequence ID" value="EFW93823.1"/>
    <property type="molecule type" value="Genomic_DNA"/>
</dbReference>